<dbReference type="InterPro" id="IPR020084">
    <property type="entry name" value="NUDIX_hydrolase_CS"/>
</dbReference>
<dbReference type="SUPFAM" id="SSF55811">
    <property type="entry name" value="Nudix"/>
    <property type="match status" value="1"/>
</dbReference>
<dbReference type="AlphaFoldDB" id="A0A2H0KLX8"/>
<gene>
    <name evidence="4" type="ORF">COV86_03910</name>
</gene>
<dbReference type="GO" id="GO:0005829">
    <property type="term" value="C:cytosol"/>
    <property type="evidence" value="ECO:0007669"/>
    <property type="project" value="TreeGrafter"/>
</dbReference>
<dbReference type="PROSITE" id="PS51462">
    <property type="entry name" value="NUDIX"/>
    <property type="match status" value="1"/>
</dbReference>
<dbReference type="Gene3D" id="3.90.79.10">
    <property type="entry name" value="Nucleoside Triphosphate Pyrophosphohydrolase"/>
    <property type="match status" value="1"/>
</dbReference>
<dbReference type="CDD" id="cd04678">
    <property type="entry name" value="NUDIX_MTH2_Nudt15"/>
    <property type="match status" value="1"/>
</dbReference>
<dbReference type="InterPro" id="IPR000086">
    <property type="entry name" value="NUDIX_hydrolase_dom"/>
</dbReference>
<keyword evidence="1 2" id="KW-0378">Hydrolase</keyword>
<dbReference type="InterPro" id="IPR015797">
    <property type="entry name" value="NUDIX_hydrolase-like_dom_sf"/>
</dbReference>
<dbReference type="PRINTS" id="PR00502">
    <property type="entry name" value="NUDIXFAMILY"/>
</dbReference>
<evidence type="ECO:0000256" key="1">
    <source>
        <dbReference type="ARBA" id="ARBA00022801"/>
    </source>
</evidence>
<protein>
    <submittedName>
        <fullName evidence="4">DNA mismatch repair protein MutT</fullName>
    </submittedName>
</protein>
<sequence>MRKLQVKVGVGVLILNKNKILLGKRIDGHNKNTWQSAGGNLEFGESFEECAQREIKEEVGIKVKNIQYITVTNDIFSKDHKHYVTIFMSCEYQSGARKPLEPKKCSE</sequence>
<dbReference type="InterPro" id="IPR020476">
    <property type="entry name" value="Nudix_hydrolase"/>
</dbReference>
<proteinExistence type="inferred from homology"/>
<evidence type="ECO:0000313" key="5">
    <source>
        <dbReference type="Proteomes" id="UP000229570"/>
    </source>
</evidence>
<dbReference type="EMBL" id="PCVL01000057">
    <property type="protein sequence ID" value="PIQ72267.1"/>
    <property type="molecule type" value="Genomic_DNA"/>
</dbReference>
<evidence type="ECO:0000256" key="2">
    <source>
        <dbReference type="RuleBase" id="RU003476"/>
    </source>
</evidence>
<dbReference type="GO" id="GO:0006203">
    <property type="term" value="P:dGTP catabolic process"/>
    <property type="evidence" value="ECO:0007669"/>
    <property type="project" value="TreeGrafter"/>
</dbReference>
<accession>A0A2H0KLX8</accession>
<evidence type="ECO:0000313" key="4">
    <source>
        <dbReference type="EMBL" id="PIQ72267.1"/>
    </source>
</evidence>
<evidence type="ECO:0000259" key="3">
    <source>
        <dbReference type="PROSITE" id="PS51462"/>
    </source>
</evidence>
<dbReference type="Proteomes" id="UP000229570">
    <property type="component" value="Unassembled WGS sequence"/>
</dbReference>
<reference evidence="4 5" key="1">
    <citation type="submission" date="2017-09" db="EMBL/GenBank/DDBJ databases">
        <title>Depth-based differentiation of microbial function through sediment-hosted aquifers and enrichment of novel symbionts in the deep terrestrial subsurface.</title>
        <authorList>
            <person name="Probst A.J."/>
            <person name="Ladd B."/>
            <person name="Jarett J.K."/>
            <person name="Geller-Mcgrath D.E."/>
            <person name="Sieber C.M."/>
            <person name="Emerson J.B."/>
            <person name="Anantharaman K."/>
            <person name="Thomas B.C."/>
            <person name="Malmstrom R."/>
            <person name="Stieglmeier M."/>
            <person name="Klingl A."/>
            <person name="Woyke T."/>
            <person name="Ryan C.M."/>
            <person name="Banfield J.F."/>
        </authorList>
    </citation>
    <scope>NUCLEOTIDE SEQUENCE [LARGE SCALE GENOMIC DNA]</scope>
    <source>
        <strain evidence="4">CG11_big_fil_rev_8_21_14_0_20_35_14</strain>
    </source>
</reference>
<organism evidence="4 5">
    <name type="scientific">Candidatus Roizmanbacteria bacterium CG11_big_fil_rev_8_21_14_0_20_35_14</name>
    <dbReference type="NCBI Taxonomy" id="1974855"/>
    <lineage>
        <taxon>Bacteria</taxon>
        <taxon>Candidatus Roizmaniibacteriota</taxon>
    </lineage>
</organism>
<name>A0A2H0KLX8_9BACT</name>
<dbReference type="Pfam" id="PF00293">
    <property type="entry name" value="NUDIX"/>
    <property type="match status" value="1"/>
</dbReference>
<comment type="caution">
    <text evidence="4">The sequence shown here is derived from an EMBL/GenBank/DDBJ whole genome shotgun (WGS) entry which is preliminary data.</text>
</comment>
<dbReference type="GO" id="GO:0035539">
    <property type="term" value="F:8-oxo-7,8-dihydrodeoxyguanosine triphosphate pyrophosphatase activity"/>
    <property type="evidence" value="ECO:0007669"/>
    <property type="project" value="TreeGrafter"/>
</dbReference>
<dbReference type="PROSITE" id="PS00893">
    <property type="entry name" value="NUDIX_BOX"/>
    <property type="match status" value="1"/>
</dbReference>
<dbReference type="PANTHER" id="PTHR16099:SF5">
    <property type="entry name" value="NUCLEOTIDE TRIPHOSPHATE DIPHOSPHATASE NUDT15"/>
    <property type="match status" value="1"/>
</dbReference>
<dbReference type="FunFam" id="3.90.79.10:FF:000060">
    <property type="entry name" value="Nudix hydrolase 1"/>
    <property type="match status" value="1"/>
</dbReference>
<feature type="domain" description="Nudix hydrolase" evidence="3">
    <location>
        <begin position="5"/>
        <end position="107"/>
    </location>
</feature>
<comment type="similarity">
    <text evidence="2">Belongs to the Nudix hydrolase family.</text>
</comment>
<dbReference type="PANTHER" id="PTHR16099">
    <property type="entry name" value="8-OXO-DGTP DIPHOSPHATES NUDT15"/>
    <property type="match status" value="1"/>
</dbReference>